<dbReference type="Pfam" id="PF21758">
    <property type="entry name" value="PAC_bac"/>
    <property type="match status" value="1"/>
</dbReference>
<dbReference type="AlphaFoldDB" id="A0A433XR49"/>
<evidence type="ECO:0000313" key="3">
    <source>
        <dbReference type="Proteomes" id="UP000272464"/>
    </source>
</evidence>
<comment type="caution">
    <text evidence="2">The sequence shown here is derived from an EMBL/GenBank/DDBJ whole genome shotgun (WGS) entry which is preliminary data.</text>
</comment>
<name>A0A433XR49_9BACL</name>
<dbReference type="InterPro" id="IPR048844">
    <property type="entry name" value="LpdD_chaperone-like"/>
</dbReference>
<dbReference type="OrthoDB" id="2474789at2"/>
<protein>
    <recommendedName>
        <fullName evidence="1">Prenylated flavin chaperone LpdD-like domain-containing protein</fullName>
    </recommendedName>
</protein>
<gene>
    <name evidence="2" type="ORF">EJP77_02580</name>
</gene>
<sequence length="116" mass="12879">MNKIRLEFREIGSDILLIITGGDAHIGAVSTAYASSGYPAEVHTAAVPGHKESLLSTDFALRASRWLNRTVTVIMGIHYSNLSSEQIEKVCQLAERELEFFLQTVSPPSYDKNRIQ</sequence>
<organism evidence="2 3">
    <name type="scientific">Paenibacillus zeisoli</name>
    <dbReference type="NCBI Taxonomy" id="2496267"/>
    <lineage>
        <taxon>Bacteria</taxon>
        <taxon>Bacillati</taxon>
        <taxon>Bacillota</taxon>
        <taxon>Bacilli</taxon>
        <taxon>Bacillales</taxon>
        <taxon>Paenibacillaceae</taxon>
        <taxon>Paenibacillus</taxon>
    </lineage>
</organism>
<dbReference type="EMBL" id="RZNX01000001">
    <property type="protein sequence ID" value="RUT36591.1"/>
    <property type="molecule type" value="Genomic_DNA"/>
</dbReference>
<keyword evidence="3" id="KW-1185">Reference proteome</keyword>
<accession>A0A433XR49</accession>
<evidence type="ECO:0000313" key="2">
    <source>
        <dbReference type="EMBL" id="RUT36591.1"/>
    </source>
</evidence>
<reference evidence="2 3" key="1">
    <citation type="submission" date="2018-12" db="EMBL/GenBank/DDBJ databases">
        <authorList>
            <person name="Sun L."/>
            <person name="Chen Z."/>
        </authorList>
    </citation>
    <scope>NUCLEOTIDE SEQUENCE [LARGE SCALE GENOMIC DNA]</scope>
    <source>
        <strain evidence="2 3">3-5-3</strain>
    </source>
</reference>
<feature type="domain" description="Prenylated flavin chaperone LpdD-like" evidence="1">
    <location>
        <begin position="3"/>
        <end position="104"/>
    </location>
</feature>
<evidence type="ECO:0000259" key="1">
    <source>
        <dbReference type="Pfam" id="PF21758"/>
    </source>
</evidence>
<dbReference type="Proteomes" id="UP000272464">
    <property type="component" value="Unassembled WGS sequence"/>
</dbReference>
<proteinExistence type="predicted"/>